<organism evidence="8 9">
    <name type="scientific">Pseudobacter ginsenosidimutans</name>
    <dbReference type="NCBI Taxonomy" id="661488"/>
    <lineage>
        <taxon>Bacteria</taxon>
        <taxon>Pseudomonadati</taxon>
        <taxon>Bacteroidota</taxon>
        <taxon>Chitinophagia</taxon>
        <taxon>Chitinophagales</taxon>
        <taxon>Chitinophagaceae</taxon>
        <taxon>Pseudobacter</taxon>
    </lineage>
</organism>
<evidence type="ECO:0000259" key="6">
    <source>
        <dbReference type="Pfam" id="PF07980"/>
    </source>
</evidence>
<dbReference type="Gene3D" id="1.25.40.390">
    <property type="match status" value="2"/>
</dbReference>
<gene>
    <name evidence="8" type="ORF">EV199_5522</name>
</gene>
<dbReference type="SUPFAM" id="SSF48452">
    <property type="entry name" value="TPR-like"/>
    <property type="match status" value="1"/>
</dbReference>
<name>A0A4Q7MHG0_9BACT</name>
<accession>A0A4Q7MHG0</accession>
<comment type="similarity">
    <text evidence="2">Belongs to the SusD family.</text>
</comment>
<feature type="domain" description="RagB/SusD" evidence="6">
    <location>
        <begin position="344"/>
        <end position="463"/>
    </location>
</feature>
<dbReference type="GO" id="GO:0009279">
    <property type="term" value="C:cell outer membrane"/>
    <property type="evidence" value="ECO:0007669"/>
    <property type="project" value="UniProtKB-SubCell"/>
</dbReference>
<keyword evidence="9" id="KW-1185">Reference proteome</keyword>
<dbReference type="OrthoDB" id="697229at2"/>
<evidence type="ECO:0000256" key="2">
    <source>
        <dbReference type="ARBA" id="ARBA00006275"/>
    </source>
</evidence>
<evidence type="ECO:0000256" key="4">
    <source>
        <dbReference type="ARBA" id="ARBA00023136"/>
    </source>
</evidence>
<evidence type="ECO:0000256" key="3">
    <source>
        <dbReference type="ARBA" id="ARBA00022729"/>
    </source>
</evidence>
<evidence type="ECO:0000259" key="7">
    <source>
        <dbReference type="Pfam" id="PF14322"/>
    </source>
</evidence>
<protein>
    <submittedName>
        <fullName evidence="8">SusD-like starch-binding protein associating with outer membrane</fullName>
    </submittedName>
</protein>
<dbReference type="InterPro" id="IPR033985">
    <property type="entry name" value="SusD-like_N"/>
</dbReference>
<evidence type="ECO:0000256" key="5">
    <source>
        <dbReference type="ARBA" id="ARBA00023237"/>
    </source>
</evidence>
<dbReference type="InterPro" id="IPR012944">
    <property type="entry name" value="SusD_RagB_dom"/>
</dbReference>
<dbReference type="AlphaFoldDB" id="A0A4Q7MHG0"/>
<keyword evidence="4" id="KW-0472">Membrane</keyword>
<comment type="caution">
    <text evidence="8">The sequence shown here is derived from an EMBL/GenBank/DDBJ whole genome shotgun (WGS) entry which is preliminary data.</text>
</comment>
<dbReference type="Pfam" id="PF14322">
    <property type="entry name" value="SusD-like_3"/>
    <property type="match status" value="1"/>
</dbReference>
<dbReference type="Proteomes" id="UP000293874">
    <property type="component" value="Unassembled WGS sequence"/>
</dbReference>
<reference evidence="8 9" key="1">
    <citation type="submission" date="2019-02" db="EMBL/GenBank/DDBJ databases">
        <title>Genomic Encyclopedia of Type Strains, Phase IV (KMG-IV): sequencing the most valuable type-strain genomes for metagenomic binning, comparative biology and taxonomic classification.</title>
        <authorList>
            <person name="Goeker M."/>
        </authorList>
    </citation>
    <scope>NUCLEOTIDE SEQUENCE [LARGE SCALE GENOMIC DNA]</scope>
    <source>
        <strain evidence="8 9">DSM 18116</strain>
    </source>
</reference>
<evidence type="ECO:0000256" key="1">
    <source>
        <dbReference type="ARBA" id="ARBA00004442"/>
    </source>
</evidence>
<dbReference type="InterPro" id="IPR011990">
    <property type="entry name" value="TPR-like_helical_dom_sf"/>
</dbReference>
<dbReference type="Pfam" id="PF07980">
    <property type="entry name" value="SusD_RagB"/>
    <property type="match status" value="1"/>
</dbReference>
<dbReference type="RefSeq" id="WP_130544010.1">
    <property type="nucleotide sequence ID" value="NZ_CP042431.1"/>
</dbReference>
<comment type="subcellular location">
    <subcellularLocation>
        <location evidence="1">Cell outer membrane</location>
    </subcellularLocation>
</comment>
<evidence type="ECO:0000313" key="9">
    <source>
        <dbReference type="Proteomes" id="UP000293874"/>
    </source>
</evidence>
<dbReference type="EMBL" id="SGXA01000004">
    <property type="protein sequence ID" value="RZS67137.1"/>
    <property type="molecule type" value="Genomic_DNA"/>
</dbReference>
<keyword evidence="3" id="KW-0732">Signal</keyword>
<evidence type="ECO:0000313" key="8">
    <source>
        <dbReference type="EMBL" id="RZS67137.1"/>
    </source>
</evidence>
<feature type="domain" description="SusD-like N-terminal" evidence="7">
    <location>
        <begin position="24"/>
        <end position="231"/>
    </location>
</feature>
<sequence length="464" mass="52032">MQRIQYIFLVLAAMAMGSASCKKYLDIVPKGKIIPEKTADYRLLLDQVNSAGKSSGFVRSFSNDLLMSDDLQVTPFSANFYGPADQNVLSFAEHFYQDFESDPDWEALYNQIYVTNLVILQVMDSKNGTEPEKAQLMAEARVHRAYAYLTLVNLYAKHYVAATASTDAGVPLRKGLDFEEKLNRASVQEVYDLIIDDLKQALGHLPEAPSITLNYRPVEAATNALLARTYLYMNNMPEAFKYADASLKLYDELIDYNTLPPSANFPGTLALPQGLQNKEVLLYKSVTSASSLFYADSNLMKLYDLQHDLRGTGRFASDAIFGLSFGYINSDWSGRTPTKGPSTAEMYLVRAETYARAGQINDALNDLNTLRSSRYKTGSSYQLSAATPAEALNLVKEERRRELAFLGSRWFDIKRYNTYDNSNITVIHKLNNNTYTLPPSGARTVLPIGRKYIALNPEITQNPR</sequence>
<proteinExistence type="inferred from homology"/>
<dbReference type="PROSITE" id="PS51257">
    <property type="entry name" value="PROKAR_LIPOPROTEIN"/>
    <property type="match status" value="1"/>
</dbReference>
<keyword evidence="5" id="KW-0998">Cell outer membrane</keyword>